<sequence>MFYDLISQLALRARHPRGFIGIPSGRAAPRGSTPIPFLGATSPRPHVPFPPPSRCERAFSLRLHARAKLSSPPKPLFLISFSYFSVLTCAVGGGGEVWSAEKYGYRHMDLCLSRDMRRAAVLTPTSCTHPALTKAPSSTRRWKEGLTALAYLDSIVVSGADICPRSSATDPRTARDLRSLCLPTGPLARLHLNLLHHASHAYRTSCTRHHTASRTSWRGRWGSRAIGSAIRYSTALDSQPRSSCVPRSRLALKPSSASSHSPWSHFALAVRDCGVLGGARQGCVRIRISYLRLAVATVVLGASQAHTTQRAWLSSYVLRLRRDLVSEVQVAPPTYPPSRTPYPPRSHHTFFEGFFPPASKLQ</sequence>
<name>A0AAD6WN19_9AGAR</name>
<comment type="caution">
    <text evidence="1">The sequence shown here is derived from an EMBL/GenBank/DDBJ whole genome shotgun (WGS) entry which is preliminary data.</text>
</comment>
<reference evidence="1" key="1">
    <citation type="submission" date="2023-03" db="EMBL/GenBank/DDBJ databases">
        <title>Massive genome expansion in bonnet fungi (Mycena s.s.) driven by repeated elements and novel gene families across ecological guilds.</title>
        <authorList>
            <consortium name="Lawrence Berkeley National Laboratory"/>
            <person name="Harder C.B."/>
            <person name="Miyauchi S."/>
            <person name="Viragh M."/>
            <person name="Kuo A."/>
            <person name="Thoen E."/>
            <person name="Andreopoulos B."/>
            <person name="Lu D."/>
            <person name="Skrede I."/>
            <person name="Drula E."/>
            <person name="Henrissat B."/>
            <person name="Morin E."/>
            <person name="Kohler A."/>
            <person name="Barry K."/>
            <person name="LaButti K."/>
            <person name="Morin E."/>
            <person name="Salamov A."/>
            <person name="Lipzen A."/>
            <person name="Mereny Z."/>
            <person name="Hegedus B."/>
            <person name="Baldrian P."/>
            <person name="Stursova M."/>
            <person name="Weitz H."/>
            <person name="Taylor A."/>
            <person name="Grigoriev I.V."/>
            <person name="Nagy L.G."/>
            <person name="Martin F."/>
            <person name="Kauserud H."/>
        </authorList>
    </citation>
    <scope>NUCLEOTIDE SEQUENCE</scope>
    <source>
        <strain evidence="1">CBHHK200</strain>
    </source>
</reference>
<dbReference type="AlphaFoldDB" id="A0AAD6WN19"/>
<accession>A0AAD6WN19</accession>
<gene>
    <name evidence="1" type="ORF">C8F04DRAFT_364560</name>
</gene>
<evidence type="ECO:0000313" key="1">
    <source>
        <dbReference type="EMBL" id="KAJ7018742.1"/>
    </source>
</evidence>
<evidence type="ECO:0000313" key="2">
    <source>
        <dbReference type="Proteomes" id="UP001218188"/>
    </source>
</evidence>
<proteinExistence type="predicted"/>
<protein>
    <submittedName>
        <fullName evidence="1">Uncharacterized protein</fullName>
    </submittedName>
</protein>
<dbReference type="EMBL" id="JARJCM010000325">
    <property type="protein sequence ID" value="KAJ7018742.1"/>
    <property type="molecule type" value="Genomic_DNA"/>
</dbReference>
<keyword evidence="2" id="KW-1185">Reference proteome</keyword>
<dbReference type="Proteomes" id="UP001218188">
    <property type="component" value="Unassembled WGS sequence"/>
</dbReference>
<organism evidence="1 2">
    <name type="scientific">Mycena alexandri</name>
    <dbReference type="NCBI Taxonomy" id="1745969"/>
    <lineage>
        <taxon>Eukaryota</taxon>
        <taxon>Fungi</taxon>
        <taxon>Dikarya</taxon>
        <taxon>Basidiomycota</taxon>
        <taxon>Agaricomycotina</taxon>
        <taxon>Agaricomycetes</taxon>
        <taxon>Agaricomycetidae</taxon>
        <taxon>Agaricales</taxon>
        <taxon>Marasmiineae</taxon>
        <taxon>Mycenaceae</taxon>
        <taxon>Mycena</taxon>
    </lineage>
</organism>